<comment type="similarity">
    <text evidence="10 11">Belongs to the TonB-dependent receptor family.</text>
</comment>
<dbReference type="RefSeq" id="WP_105016406.1">
    <property type="nucleotide sequence ID" value="NZ_MSCN01000001.1"/>
</dbReference>
<dbReference type="Pfam" id="PF00593">
    <property type="entry name" value="TonB_dep_Rec_b-barrel"/>
    <property type="match status" value="1"/>
</dbReference>
<sequence>MIFLKNILSLQRKLIVLAIIIFHFHVYSKTINSKIEVLRSQQIEIKGKITDVKGNAIFGASILEKGTNNATLSNINGEFEIKIKDKNSVLIINFLGFEQQNIKILEKKYIEIILIEDTTQLDEIVVVGYGSKKKTEVTGAITTVSTKDAKDRAVSDAAQLLQGKVSGVNIVQNSGQPGNTNSSIRIRGVSSIDNNNDPLIIIDGVPGDFNDINPNDIKSLSVLKDAASASIYGSRASAGVIIIETKNSSKGLNLDYNFLYTITQPTRLPNMVNSWEHAQLRNEARQNVGLPEIYSDFDIKEFEYGLNRNRPNTDWYDTYFQTAALSSHYLNLRGGDKKYNFSSSLTYLDQEGVLKGTNTDKLSFRTRLNGKFWDDKIIFNLNIYGDEANTHELSSSTSTILSQLASNTPTTFVISDNGAPSFAGRHLYIEDIGGGIDNQRTSLRLQGSVTIKPIKNIKAKLLYSKNRFELDYQRLLPEFETAGSIDNSFEGSLQLSSLTKDWYQTNTNQLTATVDYNYKNKGHRASFLFGYERLERDFTYDRAFVNNLSNNLPIFDFGDPSTSFLTSRATSNATVSQFGRINYSYKYRYIFNFSMRRDGSSRFADGQKYGVFPSASLGWVVDKEKFMKNTDVFKLKLRASWGRLGNQNIYTAYAASDQLSVTEFYSFGGNIVPGSGTTVLANPDTTWETTEQTDIGFDMKLYGKVTINFDYYRKTTSDILARITIPSSLGVTTLPYQNIGNMLNEGFDLDIGYKSKPNPDGLEFTINSNISYLHNEVTSLGNDLDFVDHASTNSEFGVLRSQVGSSFASFFGYKTDGLLQISDFTWQNNSDLSIPHEQRNYLLKSGITDQSSVMSNPAPGDIKLVDTNGDNIITSDDKTIIGRSIPKINYGFNINFAYKNWSLRLIGQGVAGAQAYVNGPGVGPFWNVGNGSVSRELATNRWTFENQNTSFARLYEDKVRDALVSDYNIYDADYFRMKNVTLSYSFNQQLLEKFRIKKLNVFATAENLFTITNFLDGYDPERDYRNTRGNFHPQIATMSLGFNLSF</sequence>
<evidence type="ECO:0000313" key="15">
    <source>
        <dbReference type="Proteomes" id="UP000238882"/>
    </source>
</evidence>
<evidence type="ECO:0000256" key="3">
    <source>
        <dbReference type="ARBA" id="ARBA00022452"/>
    </source>
</evidence>
<dbReference type="InterPro" id="IPR008969">
    <property type="entry name" value="CarboxyPept-like_regulatory"/>
</dbReference>
<keyword evidence="9 10" id="KW-0998">Cell outer membrane</keyword>
<dbReference type="AlphaFoldDB" id="A0A2S7WR97"/>
<keyword evidence="6 11" id="KW-0798">TonB box</keyword>
<keyword evidence="2 10" id="KW-0813">Transport</keyword>
<dbReference type="InterPro" id="IPR036942">
    <property type="entry name" value="Beta-barrel_TonB_sf"/>
</dbReference>
<evidence type="ECO:0000256" key="2">
    <source>
        <dbReference type="ARBA" id="ARBA00022448"/>
    </source>
</evidence>
<dbReference type="PANTHER" id="PTHR30069">
    <property type="entry name" value="TONB-DEPENDENT OUTER MEMBRANE RECEPTOR"/>
    <property type="match status" value="1"/>
</dbReference>
<comment type="subcellular location">
    <subcellularLocation>
        <location evidence="1 10">Cell outer membrane</location>
        <topology evidence="1 10">Multi-pass membrane protein</topology>
    </subcellularLocation>
</comment>
<name>A0A2S7WR97_9FLAO</name>
<dbReference type="InterPro" id="IPR000531">
    <property type="entry name" value="Beta-barrel_TonB"/>
</dbReference>
<keyword evidence="7 10" id="KW-0472">Membrane</keyword>
<dbReference type="Gene3D" id="2.40.170.20">
    <property type="entry name" value="TonB-dependent receptor, beta-barrel domain"/>
    <property type="match status" value="1"/>
</dbReference>
<evidence type="ECO:0000256" key="10">
    <source>
        <dbReference type="PROSITE-ProRule" id="PRU01360"/>
    </source>
</evidence>
<dbReference type="GO" id="GO:0044718">
    <property type="term" value="P:siderophore transmembrane transport"/>
    <property type="evidence" value="ECO:0007669"/>
    <property type="project" value="TreeGrafter"/>
</dbReference>
<dbReference type="InterPro" id="IPR037066">
    <property type="entry name" value="Plug_dom_sf"/>
</dbReference>
<dbReference type="InterPro" id="IPR039426">
    <property type="entry name" value="TonB-dep_rcpt-like"/>
</dbReference>
<dbReference type="PROSITE" id="PS52016">
    <property type="entry name" value="TONB_DEPENDENT_REC_3"/>
    <property type="match status" value="1"/>
</dbReference>
<gene>
    <name evidence="14" type="ORF">BTO18_11775</name>
</gene>
<keyword evidence="3 10" id="KW-1134">Transmembrane beta strand</keyword>
<dbReference type="EMBL" id="MSCN01000001">
    <property type="protein sequence ID" value="PQJ79811.1"/>
    <property type="molecule type" value="Genomic_DNA"/>
</dbReference>
<keyword evidence="15" id="KW-1185">Reference proteome</keyword>
<dbReference type="SUPFAM" id="SSF56935">
    <property type="entry name" value="Porins"/>
    <property type="match status" value="1"/>
</dbReference>
<dbReference type="OrthoDB" id="9768177at2"/>
<evidence type="ECO:0000256" key="9">
    <source>
        <dbReference type="ARBA" id="ARBA00023237"/>
    </source>
</evidence>
<dbReference type="InterPro" id="IPR012910">
    <property type="entry name" value="Plug_dom"/>
</dbReference>
<reference evidence="14 15" key="1">
    <citation type="submission" date="2016-12" db="EMBL/GenBank/DDBJ databases">
        <title>Trade-off between light-utilization and light-protection in marine flavobacteria.</title>
        <authorList>
            <person name="Kumagai Y."/>
            <person name="Yoshizawa S."/>
            <person name="Kogure K."/>
            <person name="Iwasaki W."/>
        </authorList>
    </citation>
    <scope>NUCLEOTIDE SEQUENCE [LARGE SCALE GENOMIC DNA]</scope>
    <source>
        <strain evidence="14 15">NBRC 108759</strain>
    </source>
</reference>
<keyword evidence="5" id="KW-0732">Signal</keyword>
<dbReference type="InterPro" id="IPR023996">
    <property type="entry name" value="TonB-dep_OMP_SusC/RagA"/>
</dbReference>
<dbReference type="GO" id="GO:0015344">
    <property type="term" value="F:siderophore uptake transmembrane transporter activity"/>
    <property type="evidence" value="ECO:0007669"/>
    <property type="project" value="TreeGrafter"/>
</dbReference>
<dbReference type="NCBIfam" id="TIGR04056">
    <property type="entry name" value="OMP_RagA_SusC"/>
    <property type="match status" value="1"/>
</dbReference>
<feature type="domain" description="TonB-dependent receptor plug" evidence="13">
    <location>
        <begin position="134"/>
        <end position="240"/>
    </location>
</feature>
<evidence type="ECO:0000313" key="14">
    <source>
        <dbReference type="EMBL" id="PQJ79811.1"/>
    </source>
</evidence>
<protein>
    <recommendedName>
        <fullName evidence="16">SusC/RagA family TonB-linked outer membrane protein</fullName>
    </recommendedName>
</protein>
<dbReference type="Pfam" id="PF13715">
    <property type="entry name" value="CarbopepD_reg_2"/>
    <property type="match status" value="1"/>
</dbReference>
<dbReference type="FunFam" id="2.170.130.10:FF:000003">
    <property type="entry name" value="SusC/RagA family TonB-linked outer membrane protein"/>
    <property type="match status" value="1"/>
</dbReference>
<dbReference type="NCBIfam" id="TIGR04057">
    <property type="entry name" value="SusC_RagA_signa"/>
    <property type="match status" value="1"/>
</dbReference>
<comment type="caution">
    <text evidence="14">The sequence shown here is derived from an EMBL/GenBank/DDBJ whole genome shotgun (WGS) entry which is preliminary data.</text>
</comment>
<evidence type="ECO:0000256" key="4">
    <source>
        <dbReference type="ARBA" id="ARBA00022692"/>
    </source>
</evidence>
<organism evidence="14 15">
    <name type="scientific">Polaribacter porphyrae</name>
    <dbReference type="NCBI Taxonomy" id="1137780"/>
    <lineage>
        <taxon>Bacteria</taxon>
        <taxon>Pseudomonadati</taxon>
        <taxon>Bacteroidota</taxon>
        <taxon>Flavobacteriia</taxon>
        <taxon>Flavobacteriales</taxon>
        <taxon>Flavobacteriaceae</taxon>
    </lineage>
</organism>
<accession>A0A2S7WR97</accession>
<dbReference type="Pfam" id="PF07715">
    <property type="entry name" value="Plug"/>
    <property type="match status" value="1"/>
</dbReference>
<dbReference type="PANTHER" id="PTHR30069:SF29">
    <property type="entry name" value="HEMOGLOBIN AND HEMOGLOBIN-HAPTOGLOBIN-BINDING PROTEIN 1-RELATED"/>
    <property type="match status" value="1"/>
</dbReference>
<keyword evidence="4 10" id="KW-0812">Transmembrane</keyword>
<evidence type="ECO:0000256" key="5">
    <source>
        <dbReference type="ARBA" id="ARBA00022729"/>
    </source>
</evidence>
<dbReference type="Gene3D" id="2.170.130.10">
    <property type="entry name" value="TonB-dependent receptor, plug domain"/>
    <property type="match status" value="1"/>
</dbReference>
<feature type="domain" description="TonB-dependent receptor-like beta-barrel" evidence="12">
    <location>
        <begin position="421"/>
        <end position="793"/>
    </location>
</feature>
<dbReference type="SUPFAM" id="SSF49464">
    <property type="entry name" value="Carboxypeptidase regulatory domain-like"/>
    <property type="match status" value="1"/>
</dbReference>
<evidence type="ECO:0000256" key="6">
    <source>
        <dbReference type="ARBA" id="ARBA00023077"/>
    </source>
</evidence>
<evidence type="ECO:0000256" key="7">
    <source>
        <dbReference type="ARBA" id="ARBA00023136"/>
    </source>
</evidence>
<evidence type="ECO:0008006" key="16">
    <source>
        <dbReference type="Google" id="ProtNLM"/>
    </source>
</evidence>
<dbReference type="Proteomes" id="UP000238882">
    <property type="component" value="Unassembled WGS sequence"/>
</dbReference>
<dbReference type="InterPro" id="IPR023997">
    <property type="entry name" value="TonB-dep_OMP_SusC/RagA_CS"/>
</dbReference>
<evidence type="ECO:0000256" key="11">
    <source>
        <dbReference type="RuleBase" id="RU003357"/>
    </source>
</evidence>
<evidence type="ECO:0000259" key="12">
    <source>
        <dbReference type="Pfam" id="PF00593"/>
    </source>
</evidence>
<keyword evidence="8" id="KW-0675">Receptor</keyword>
<evidence type="ECO:0000256" key="1">
    <source>
        <dbReference type="ARBA" id="ARBA00004571"/>
    </source>
</evidence>
<proteinExistence type="inferred from homology"/>
<evidence type="ECO:0000259" key="13">
    <source>
        <dbReference type="Pfam" id="PF07715"/>
    </source>
</evidence>
<dbReference type="GO" id="GO:0009279">
    <property type="term" value="C:cell outer membrane"/>
    <property type="evidence" value="ECO:0007669"/>
    <property type="project" value="UniProtKB-SubCell"/>
</dbReference>
<evidence type="ECO:0000256" key="8">
    <source>
        <dbReference type="ARBA" id="ARBA00023170"/>
    </source>
</evidence>